<reference evidence="2 3" key="1">
    <citation type="submission" date="2019-05" db="EMBL/GenBank/DDBJ databases">
        <title>Another draft genome of Portunus trituberculatus and its Hox gene families provides insights of decapod evolution.</title>
        <authorList>
            <person name="Jeong J.-H."/>
            <person name="Song I."/>
            <person name="Kim S."/>
            <person name="Choi T."/>
            <person name="Kim D."/>
            <person name="Ryu S."/>
            <person name="Kim W."/>
        </authorList>
    </citation>
    <scope>NUCLEOTIDE SEQUENCE [LARGE SCALE GENOMIC DNA]</scope>
    <source>
        <tissue evidence="2">Muscle</tissue>
    </source>
</reference>
<protein>
    <submittedName>
        <fullName evidence="2">Uncharacterized protein</fullName>
    </submittedName>
</protein>
<name>A0A5B7EKG1_PORTR</name>
<accession>A0A5B7EKG1</accession>
<dbReference type="Proteomes" id="UP000324222">
    <property type="component" value="Unassembled WGS sequence"/>
</dbReference>
<sequence>MLHCQGLQEIIVHKEDTGRLLEILDVRKAMGPDGVSGWTLKEYKDQLLDPIWEMVTISLKKMESTTGMEESQHTPHIQRRKVN</sequence>
<organism evidence="2 3">
    <name type="scientific">Portunus trituberculatus</name>
    <name type="common">Swimming crab</name>
    <name type="synonym">Neptunus trituberculatus</name>
    <dbReference type="NCBI Taxonomy" id="210409"/>
    <lineage>
        <taxon>Eukaryota</taxon>
        <taxon>Metazoa</taxon>
        <taxon>Ecdysozoa</taxon>
        <taxon>Arthropoda</taxon>
        <taxon>Crustacea</taxon>
        <taxon>Multicrustacea</taxon>
        <taxon>Malacostraca</taxon>
        <taxon>Eumalacostraca</taxon>
        <taxon>Eucarida</taxon>
        <taxon>Decapoda</taxon>
        <taxon>Pleocyemata</taxon>
        <taxon>Brachyura</taxon>
        <taxon>Eubrachyura</taxon>
        <taxon>Portunoidea</taxon>
        <taxon>Portunidae</taxon>
        <taxon>Portuninae</taxon>
        <taxon>Portunus</taxon>
    </lineage>
</organism>
<evidence type="ECO:0000313" key="2">
    <source>
        <dbReference type="EMBL" id="MPC33737.1"/>
    </source>
</evidence>
<proteinExistence type="predicted"/>
<evidence type="ECO:0000313" key="3">
    <source>
        <dbReference type="Proteomes" id="UP000324222"/>
    </source>
</evidence>
<feature type="region of interest" description="Disordered" evidence="1">
    <location>
        <begin position="63"/>
        <end position="83"/>
    </location>
</feature>
<dbReference type="AlphaFoldDB" id="A0A5B7EKG1"/>
<gene>
    <name evidence="2" type="ORF">E2C01_027096</name>
</gene>
<dbReference type="EMBL" id="VSRR010002892">
    <property type="protein sequence ID" value="MPC33737.1"/>
    <property type="molecule type" value="Genomic_DNA"/>
</dbReference>
<keyword evidence="3" id="KW-1185">Reference proteome</keyword>
<evidence type="ECO:0000256" key="1">
    <source>
        <dbReference type="SAM" id="MobiDB-lite"/>
    </source>
</evidence>
<comment type="caution">
    <text evidence="2">The sequence shown here is derived from an EMBL/GenBank/DDBJ whole genome shotgun (WGS) entry which is preliminary data.</text>
</comment>